<evidence type="ECO:0000313" key="3">
    <source>
        <dbReference type="Proteomes" id="UP000053958"/>
    </source>
</evidence>
<feature type="compositionally biased region" description="Acidic residues" evidence="1">
    <location>
        <begin position="47"/>
        <end position="67"/>
    </location>
</feature>
<accession>A0A0F4YKU5</accession>
<dbReference type="InterPro" id="IPR013933">
    <property type="entry name" value="CRC_Rsc7/Swp82"/>
</dbReference>
<gene>
    <name evidence="2" type="ORF">T310_7323</name>
</gene>
<feature type="compositionally biased region" description="Basic and acidic residues" evidence="1">
    <location>
        <begin position="392"/>
        <end position="407"/>
    </location>
</feature>
<sequence length="519" mass="57116">MARKQRAAAQAAAQSMRTAPPSLPDEDEEMADAPPTRESSASANEGDAAEEDPQAEPQPEADQEEEAAATPAQESDAPSQSNTPQRSGGRTSAIPRKRRIGRPPKNRPPDWDTQDEGTSERQISVSTPVKRRRGRPAASGGRWARNRGGSHVTQVQVDKDGTMMDVVDDEVVLPEDPEGETKVDKKWKSTGRQRIPGPHVHDSRPREIIPHSYKGRAIGVVTARSVFREFGAKIVIGGRKIIDDYNVKAARERGDVEGELAVPEDKLPPPGEPYNKNQYVAWHGASAVYHTGAPSVPLPNGKVDAKKRKVTVTGDNWMIEHAREASRFNSAILSARRENLEGVYDVHTNFMHYPKIMQPSHARWERVPPPDPGHSAKLMEGMSSLRLTNGTSEKDETARAEKPERPSTSDSTIFPPVPSIFSRRFAITDICYETAESSTFGVPGPDGDVHDIGSNGVISMADPQHPEFMSPDVLAELPPECKDALVEAATREWAWKSKWRTEATDTLRCSALKSYAWYP</sequence>
<feature type="compositionally biased region" description="Basic residues" evidence="1">
    <location>
        <begin position="95"/>
        <end position="105"/>
    </location>
</feature>
<protein>
    <submittedName>
        <fullName evidence="2">Uncharacterized protein</fullName>
    </submittedName>
</protein>
<dbReference type="Proteomes" id="UP000053958">
    <property type="component" value="Unassembled WGS sequence"/>
</dbReference>
<dbReference type="RefSeq" id="XP_013325337.1">
    <property type="nucleotide sequence ID" value="XM_013469883.1"/>
</dbReference>
<feature type="region of interest" description="Disordered" evidence="1">
    <location>
        <begin position="176"/>
        <end position="206"/>
    </location>
</feature>
<keyword evidence="3" id="KW-1185">Reference proteome</keyword>
<name>A0A0F4YKU5_RASE3</name>
<organism evidence="2 3">
    <name type="scientific">Rasamsonia emersonii (strain ATCC 16479 / CBS 393.64 / IMI 116815)</name>
    <dbReference type="NCBI Taxonomy" id="1408163"/>
    <lineage>
        <taxon>Eukaryota</taxon>
        <taxon>Fungi</taxon>
        <taxon>Dikarya</taxon>
        <taxon>Ascomycota</taxon>
        <taxon>Pezizomycotina</taxon>
        <taxon>Eurotiomycetes</taxon>
        <taxon>Eurotiomycetidae</taxon>
        <taxon>Eurotiales</taxon>
        <taxon>Trichocomaceae</taxon>
        <taxon>Rasamsonia</taxon>
    </lineage>
</organism>
<comment type="caution">
    <text evidence="2">The sequence shown here is derived from an EMBL/GenBank/DDBJ whole genome shotgun (WGS) entry which is preliminary data.</text>
</comment>
<dbReference type="AlphaFoldDB" id="A0A0F4YKU5"/>
<dbReference type="Pfam" id="PF08624">
    <property type="entry name" value="CRC_subunit"/>
    <property type="match status" value="1"/>
</dbReference>
<feature type="compositionally biased region" description="Polar residues" evidence="1">
    <location>
        <begin position="76"/>
        <end position="90"/>
    </location>
</feature>
<dbReference type="EMBL" id="LASV01000424">
    <property type="protein sequence ID" value="KKA18725.1"/>
    <property type="molecule type" value="Genomic_DNA"/>
</dbReference>
<dbReference type="OrthoDB" id="5598844at2759"/>
<evidence type="ECO:0000313" key="2">
    <source>
        <dbReference type="EMBL" id="KKA18725.1"/>
    </source>
</evidence>
<dbReference type="GeneID" id="25319599"/>
<feature type="region of interest" description="Disordered" evidence="1">
    <location>
        <begin position="383"/>
        <end position="413"/>
    </location>
</feature>
<proteinExistence type="predicted"/>
<feature type="region of interest" description="Disordered" evidence="1">
    <location>
        <begin position="1"/>
        <end position="152"/>
    </location>
</feature>
<reference evidence="2 3" key="1">
    <citation type="submission" date="2015-04" db="EMBL/GenBank/DDBJ databases">
        <authorList>
            <person name="Heijne W.H."/>
            <person name="Fedorova N.D."/>
            <person name="Nierman W.C."/>
            <person name="Vollebregt A.W."/>
            <person name="Zhao Z."/>
            <person name="Wu L."/>
            <person name="Kumar M."/>
            <person name="Stam H."/>
            <person name="van den Berg M.A."/>
            <person name="Pel H.J."/>
        </authorList>
    </citation>
    <scope>NUCLEOTIDE SEQUENCE [LARGE SCALE GENOMIC DNA]</scope>
    <source>
        <strain evidence="2 3">CBS 393.64</strain>
    </source>
</reference>
<dbReference type="STRING" id="1408163.A0A0F4YKU5"/>
<feature type="compositionally biased region" description="Low complexity" evidence="1">
    <location>
        <begin position="7"/>
        <end position="19"/>
    </location>
</feature>
<evidence type="ECO:0000256" key="1">
    <source>
        <dbReference type="SAM" id="MobiDB-lite"/>
    </source>
</evidence>